<dbReference type="OrthoDB" id="304178at2759"/>
<evidence type="ECO:0000313" key="2">
    <source>
        <dbReference type="Proteomes" id="UP000683925"/>
    </source>
</evidence>
<evidence type="ECO:0000313" key="1">
    <source>
        <dbReference type="EMBL" id="CAD8170872.1"/>
    </source>
</evidence>
<name>A0A8S1V4S9_PAROT</name>
<dbReference type="EMBL" id="CAJJDP010000056">
    <property type="protein sequence ID" value="CAD8170872.1"/>
    <property type="molecule type" value="Genomic_DNA"/>
</dbReference>
<dbReference type="Proteomes" id="UP000683925">
    <property type="component" value="Unassembled WGS sequence"/>
</dbReference>
<sequence length="422" mass="50359">MLFSKEPSNKRKFYYRNILSQNFDFFSQCQILNKTQKNTQQSIFNSHLIINSCQPNQTIHTPRSPKINNFETPNLKRFHTNISRKMLEPKQTSEKFQYKQKIERRAPLHKRKTQVLEEQLKIGDYIELLKNKSQSNLQCKYSDLFKDQSFQTSSLHFKQQSPRKSKEEQRNHLQLLLQCTYTIVKIKDGSNLQTLINECTQQYPKLSLIIDQFIQDIDVAVQLYSNENQISLNLSRITGLDYKIFHLLFKPKQDFPQSHHSFLIDDDFFLNYKFIKPTKYDIYYRVYGAGELPLEFQEQLGELNPSIIQQKFKDSDFQSAILIKDQIPQIDLDFVRKIVYYQKNLQLFLKQKSSEVLSSFKEQLNLDEYNNSNMLRQSILSKLIDSENLIGNFPHITRSNRYLFEKMELEYQNKPYSQRIKQ</sequence>
<reference evidence="1" key="1">
    <citation type="submission" date="2021-01" db="EMBL/GenBank/DDBJ databases">
        <authorList>
            <consortium name="Genoscope - CEA"/>
            <person name="William W."/>
        </authorList>
    </citation>
    <scope>NUCLEOTIDE SEQUENCE</scope>
</reference>
<comment type="caution">
    <text evidence="1">The sequence shown here is derived from an EMBL/GenBank/DDBJ whole genome shotgun (WGS) entry which is preliminary data.</text>
</comment>
<organism evidence="1 2">
    <name type="scientific">Paramecium octaurelia</name>
    <dbReference type="NCBI Taxonomy" id="43137"/>
    <lineage>
        <taxon>Eukaryota</taxon>
        <taxon>Sar</taxon>
        <taxon>Alveolata</taxon>
        <taxon>Ciliophora</taxon>
        <taxon>Intramacronucleata</taxon>
        <taxon>Oligohymenophorea</taxon>
        <taxon>Peniculida</taxon>
        <taxon>Parameciidae</taxon>
        <taxon>Paramecium</taxon>
    </lineage>
</organism>
<dbReference type="AlphaFoldDB" id="A0A8S1V4S9"/>
<proteinExistence type="predicted"/>
<protein>
    <submittedName>
        <fullName evidence="1">Uncharacterized protein</fullName>
    </submittedName>
</protein>
<accession>A0A8S1V4S9</accession>
<keyword evidence="2" id="KW-1185">Reference proteome</keyword>
<dbReference type="OMA" id="QCTHAIA"/>
<gene>
    <name evidence="1" type="ORF">POCTA_138.1.T0570106</name>
</gene>